<name>A0A4Y5YPL1_9MICO</name>
<proteinExistence type="predicted"/>
<evidence type="ECO:0000313" key="2">
    <source>
        <dbReference type="Proteomes" id="UP000316125"/>
    </source>
</evidence>
<dbReference type="RefSeq" id="WP_140036725.1">
    <property type="nucleotide sequence ID" value="NZ_CP041040.1"/>
</dbReference>
<dbReference type="EMBL" id="CP041040">
    <property type="protein sequence ID" value="QDE34466.1"/>
    <property type="molecule type" value="Genomic_DNA"/>
</dbReference>
<dbReference type="AlphaFoldDB" id="A0A4Y5YPL1"/>
<accession>A0A4Y5YPL1</accession>
<evidence type="ECO:0000313" key="1">
    <source>
        <dbReference type="EMBL" id="QDE34466.1"/>
    </source>
</evidence>
<dbReference type="Proteomes" id="UP000316125">
    <property type="component" value="Chromosome"/>
</dbReference>
<sequence>MSKFVRSRRAVWGDARFLIGIAVVALSIGGVWAVVSSSGTTTPVLQATRTIVLGEALVSGDFQVVEVGLGTVTDRYLAPQELRPGQVASRTLFEGELLATSATEDADADRTTTIVVESSTGIPGEVAAGSVIELWHSPPVGDDGSQSPPRILVADAIVASVTKTEGMLAAEGTTAEVVIDRTDVPEVLAAITGGSALSIVPIGSAS</sequence>
<dbReference type="OrthoDB" id="5083100at2"/>
<organism evidence="1 2">
    <name type="scientific">Microbacterium foliorum</name>
    <dbReference type="NCBI Taxonomy" id="104336"/>
    <lineage>
        <taxon>Bacteria</taxon>
        <taxon>Bacillati</taxon>
        <taxon>Actinomycetota</taxon>
        <taxon>Actinomycetes</taxon>
        <taxon>Micrococcales</taxon>
        <taxon>Microbacteriaceae</taxon>
        <taxon>Microbacterium</taxon>
    </lineage>
</organism>
<protein>
    <recommendedName>
        <fullName evidence="3">SAF domain-containing protein</fullName>
    </recommendedName>
</protein>
<evidence type="ECO:0008006" key="3">
    <source>
        <dbReference type="Google" id="ProtNLM"/>
    </source>
</evidence>
<reference evidence="1 2" key="1">
    <citation type="submission" date="2019-06" db="EMBL/GenBank/DDBJ databases">
        <title>Complete genome of Microbacterium foliorum M2.</title>
        <authorList>
            <person name="Cao G."/>
        </authorList>
    </citation>
    <scope>NUCLEOTIDE SEQUENCE [LARGE SCALE GENOMIC DNA]</scope>
    <source>
        <strain evidence="1 2">M2</strain>
    </source>
</reference>
<gene>
    <name evidence="1" type="ORF">FIV50_06495</name>
</gene>